<feature type="compositionally biased region" description="Polar residues" evidence="1">
    <location>
        <begin position="2666"/>
        <end position="2680"/>
    </location>
</feature>
<dbReference type="SMART" id="SM00912">
    <property type="entry name" value="Haemagg_act"/>
    <property type="match status" value="1"/>
</dbReference>
<dbReference type="InterPro" id="IPR012334">
    <property type="entry name" value="Pectin_lyas_fold"/>
</dbReference>
<feature type="compositionally biased region" description="Polar residues" evidence="1">
    <location>
        <begin position="2689"/>
        <end position="2702"/>
    </location>
</feature>
<feature type="compositionally biased region" description="Low complexity" evidence="1">
    <location>
        <begin position="1719"/>
        <end position="1732"/>
    </location>
</feature>
<evidence type="ECO:0000313" key="4">
    <source>
        <dbReference type="Proteomes" id="UP001549691"/>
    </source>
</evidence>
<proteinExistence type="predicted"/>
<accession>A0ABV2TID8</accession>
<evidence type="ECO:0000256" key="1">
    <source>
        <dbReference type="SAM" id="MobiDB-lite"/>
    </source>
</evidence>
<reference evidence="3 4" key="1">
    <citation type="submission" date="2024-07" db="EMBL/GenBank/DDBJ databases">
        <title>Uliginosibacterium flavum JJ3220;KACC:17644.</title>
        <authorList>
            <person name="Kim M.K."/>
        </authorList>
    </citation>
    <scope>NUCLEOTIDE SEQUENCE [LARGE SCALE GENOMIC DNA]</scope>
    <source>
        <strain evidence="3 4">KACC:17644</strain>
    </source>
</reference>
<gene>
    <name evidence="3" type="ORF">ABXR19_02150</name>
</gene>
<name>A0ABV2TID8_9RHOO</name>
<feature type="compositionally biased region" description="Polar residues" evidence="1">
    <location>
        <begin position="1218"/>
        <end position="1228"/>
    </location>
</feature>
<dbReference type="EMBL" id="JBEWZI010000002">
    <property type="protein sequence ID" value="MET7012973.1"/>
    <property type="molecule type" value="Genomic_DNA"/>
</dbReference>
<dbReference type="Gene3D" id="2.160.20.10">
    <property type="entry name" value="Single-stranded right-handed beta-helix, Pectin lyase-like"/>
    <property type="match status" value="1"/>
</dbReference>
<dbReference type="SUPFAM" id="SSF51126">
    <property type="entry name" value="Pectin lyase-like"/>
    <property type="match status" value="1"/>
</dbReference>
<dbReference type="Pfam" id="PF05860">
    <property type="entry name" value="TPS"/>
    <property type="match status" value="1"/>
</dbReference>
<feature type="region of interest" description="Disordered" evidence="1">
    <location>
        <begin position="1218"/>
        <end position="1241"/>
    </location>
</feature>
<dbReference type="InterPro" id="IPR008638">
    <property type="entry name" value="FhaB/CdiA-like_TPS"/>
</dbReference>
<feature type="compositionally biased region" description="Low complexity" evidence="1">
    <location>
        <begin position="2607"/>
        <end position="2663"/>
    </location>
</feature>
<dbReference type="NCBIfam" id="TIGR01731">
    <property type="entry name" value="fil_hemag_20aa"/>
    <property type="match status" value="15"/>
</dbReference>
<sequence length="3338" mass="344082">MNTHTSSALQTTTSAAEPQQLWRRATALVTAVFFIAQPGLATAQLVADPNAGARRPQIDAAANGVPVVQITAPSAGGVSRNQYQQFNVGPQGLILNNSTTNVQTQQAGWIEGNRNLSGGSARVILNEVTSSHPSFLRGHTEVAGSRAEAIIANPNGITCDGCGFINTTRGVLTTGVPQFGGDGSLEAYRVTGGSILVSGAGLNASNIDQVDLIARSLSINADIWSTRLNLIAGSNLVKHSDLSTQTIAGDGAQPSVAIDVGSLGGMYANKIKLVGTEAGLGVTNAGNISALDGNLEIDAKGHITITGKASATGDARITSSQDVINSGTLYAQQQTTIAADGAFTNASTGLVGARGSLAIQAASVESAGEISSGLKADGITDAATTPGDLTITSRSNVILSGSVASTGNLEINAAQAIVNRGSLYSQQNASLRSGDKLSNTAAGLIAAQGNLTIDAGSVDSAGVLMAGLRPDNSTATTGDLTLTSQGIATLSGQQLAAGKLQVSASELRMAGSRSSANGDLSLTATAGQIDLSAASTDAGGTASVRASAALINTQGGINAARTDIAAASLDNRQGSIKATGITGASQITLSGDLENSSGSISAASSDLTISAAKLNNAQGSIQHTGTGVLRISASDINNSQAEIAGNGHLNLQAATLGNQNGLVASSAKTEIKLTGALNNQSGTLASYTDLDLQAQGAVSNQAGTIEARGDASSLTLAAASIDNADGRIVNLGQGDANISSQTSITNSNASGVAGKGIIGGQGKASLTAASLSNTQNGQLVASDALRVQLSGAAQNNAQILANTLDLNAASFDNAAGKIETDADIKLSAASINNLGQINAGQDLLITTTGSLANSAGNVVKANRDLTLQAGGSITNEGELSAVQKATITAASLDNRASGKILAQQIQTNISGRLDNAGRIQGEFVDLGANQLSNTSLITGRYLTARTTDLVNQGSAAEMAAFEQMDLQVTGKLSNTDGANLYSAKTLMISADGKTDVDGLLINNSREVLNSSATIQAGGNLLIAANETVNERTMVIVEESEKRTGESVVLPSPAQCGQGSHTNCTRYTTFYKTEQVQSGTTPAARLLSGGNMWLMGSVTNAYSNIAAGGDLWLGDLLLKQASQEQLDQILKQTSRSLQEKEIQSGQIDNWKEVWDHRSCSTFGGCTDFYRWDNYAYAFENTRSYQVGTLAATITSNGAINIDATKVTIETVGAGNTPGLNSSTLGATQSGNPARATGPGATPVTPAPQSIPGFTAPGSALYTVRTEPGQRYLVETDPRFASYSNFISSDYMLSRLGINPEGAQKRFGDGFYEQQTVLDQILQLSGRRYLGQFASAEDQFKALMDSGIASATAFGITVGVTLTGEQIASLTSDIVWLEEREVTVGSKTEIVLVPVVYLTRLHADDLRPSGALIAAEDVVIRASGSITNSGTISGNVRTALLGNSVTNEGGIITSKGLTLVDAKEDLINRSAKISGNTVQLSAGRDLRIERIAPTAVQLGSVSTTRVFAASDISAKDSLDIYAGRDLTLAASKLKSEGSVSLAAARNLTVEHQTATERMTNATGELSQTAQLTSQIAAGTDLRLEAGDTLKLAAAKLSADGSVAVIAKGDIELTAATAQQSSRYSGNKVSDRKLDETTTGTSILAGSDIYIQAGATSSGSQAQAVSTAGAQQAPAASTTPGNNLSMQGATLISTNGSIAVGATGNISITEARERHESEEATSSSKKGLFSSSSSSTYDLSKRDLAVTSTVIGKNVELRAGQDITLRGAQIAADQDILASAGGTIRSEEARNLVQEDHRVTSSSKGISVNVRQGSVGYSSSRLNAGETYEGKLVVGSDLSAGGNLTLLANDAIVLRATTASAGGNTGSAQNLSAIGEAKQTDHTESAVSTSSIDTAGGKLTILAKDVRLEAANDEEHTRTWSEVGGRNMVINNPGRELAGQLRAMGELAKSTFAIKNATGMELMALNAKDRKGIVKDSIIPKKMHDKDGKPDDSATQNRLGKVVGRTFARDNGVIQKNNAAITEGVERHYSRTQQDEISEITTSTARVTQLTSSGDTLISADNITAQGARISSTNGNLSLIATNDINLDVATSREASESHVRDRRATLPNNHVITEVSHTTIESPVGTELAGKNVTVSAGNNLSATALLATAEEDLTLKAGKRVDLLAAAEIVEQDARRVDGTRGIYKSGRTSATIGSKQTPQSNERVTVLPQGATLVAGRDITMEADDALVVQASDLVAGRNITGKAGTIDILAMPGQDVLTESASARDGGVKVAAKSTFIDLANMALDAVERYQAADNSANAQHERRMAALQGAQTALDAYKAYSAANGNGKSATTFGVEVTLGNQRNTVVNVHDRQTISPNTLQAGGDIDLNATKGDATLTASKLDGQNISITAAKDINLVGLTESDILSERRSSHSGYVGVGYGAGWYITAGGSRSLGHGRGTEENQVETELTAQNKLTLKSGQDTTLIGAKAVGETIKVDVGRNLNLASQQDRDDYKSNDYAGSIAGTFGAGQGGVTGSASFNHLDSQYKSVLEQTGFYAGKGGYDIYVGKNTDLKGAVIASSATSDKNRLSTETLTHSDIDNKAKYLAYGASLSFSSSYERKENTTQSGGAGSSPTGSSANTGSTTGTSDSSTSSGNSTGSGKTGSATTTTTTTKNSSSAGLSLPQSKSVEGTTTSAISEGRLEIRSGQSTDISRDTANANGKIDPIFDQGEIRRKAEYSQKLSQVAFTAVGELKLQMQKSAEREQTTANVEKINANAELSAAQASQARIDADPNGSQADRQAAQERVDSAHQQLGAADQHLASATQSLTRWSDGGLYSTALHGAIGAVVANAGGGNAAAGGLSAGVTEVTGTLVEQYLSANFTKEQLSEVDRKAIQQVVAIISGAAVGGLTAQATGGSTLAGAGSGATTSLDGERFNRQLHVSERARLRKKAQDIVASKLSEISKDAASQVTESTRLAAENYWYAQLESEASALVDPTNLKLRNSYLQQIAATDQSLLNGGYSAGNYLDNANYARSIVQSMAGETILGLDNKPIIADGSELKTFQATTRQYNDSTLFAFAPERVTDPQIDYRAQFDSLAKARNAQARQSGAATAIDQATVGTTEQNLLDYYRGRSGGAEQVCPECNLIGAGPLIKSAAGAVKATVSGVLKAGEGKAAVGVVSEVRIVEGGAKGALDSSIPAGYRTIEWTGAQLPAGSKPVVELATGEVKILTPGGQLASPPLTGPQPIGQFTPPTNLLPGTTLFGDNAHVQAAKLLQSQYPDVPFTFRVAPGQTGVDVSVPVEYAKRVGFEHAEIKPLSPSGIKAYETQVSNWGLDPKTVKPIYYDSKGNLYRGN</sequence>
<organism evidence="3 4">
    <name type="scientific">Uliginosibacterium flavum</name>
    <dbReference type="NCBI Taxonomy" id="1396831"/>
    <lineage>
        <taxon>Bacteria</taxon>
        <taxon>Pseudomonadati</taxon>
        <taxon>Pseudomonadota</taxon>
        <taxon>Betaproteobacteria</taxon>
        <taxon>Rhodocyclales</taxon>
        <taxon>Zoogloeaceae</taxon>
        <taxon>Uliginosibacterium</taxon>
    </lineage>
</organism>
<dbReference type="InterPro" id="IPR011050">
    <property type="entry name" value="Pectin_lyase_fold/virulence"/>
</dbReference>
<dbReference type="InterPro" id="IPR010069">
    <property type="entry name" value="CdiA_FHA1_rpt"/>
</dbReference>
<dbReference type="Proteomes" id="UP001549691">
    <property type="component" value="Unassembled WGS sequence"/>
</dbReference>
<feature type="compositionally biased region" description="Low complexity" evidence="1">
    <location>
        <begin position="1229"/>
        <end position="1241"/>
    </location>
</feature>
<dbReference type="NCBIfam" id="TIGR01901">
    <property type="entry name" value="adhes_NPXG"/>
    <property type="match status" value="1"/>
</dbReference>
<dbReference type="RefSeq" id="WP_354599436.1">
    <property type="nucleotide sequence ID" value="NZ_JBEWZI010000002.1"/>
</dbReference>
<feature type="domain" description="Filamentous haemagglutinin FhaB/tRNA nuclease CdiA-like TPS" evidence="2">
    <location>
        <begin position="62"/>
        <end position="182"/>
    </location>
</feature>
<keyword evidence="4" id="KW-1185">Reference proteome</keyword>
<feature type="region of interest" description="Disordered" evidence="1">
    <location>
        <begin position="2767"/>
        <end position="2801"/>
    </location>
</feature>
<dbReference type="Pfam" id="PF13332">
    <property type="entry name" value="Fil_haemagg_2"/>
    <property type="match status" value="3"/>
</dbReference>
<dbReference type="InterPro" id="IPR025157">
    <property type="entry name" value="Hemagglutinin_rpt"/>
</dbReference>
<evidence type="ECO:0000313" key="3">
    <source>
        <dbReference type="EMBL" id="MET7012973.1"/>
    </source>
</evidence>
<feature type="region of interest" description="Disordered" evidence="1">
    <location>
        <begin position="2602"/>
        <end position="2707"/>
    </location>
</feature>
<protein>
    <submittedName>
        <fullName evidence="3">Hemagglutinin repeat-containing protein</fullName>
    </submittedName>
</protein>
<evidence type="ECO:0000259" key="2">
    <source>
        <dbReference type="SMART" id="SM00912"/>
    </source>
</evidence>
<feature type="region of interest" description="Disordered" evidence="1">
    <location>
        <begin position="1708"/>
        <end position="1732"/>
    </location>
</feature>
<comment type="caution">
    <text evidence="3">The sequence shown here is derived from an EMBL/GenBank/DDBJ whole genome shotgun (WGS) entry which is preliminary data.</text>
</comment>